<gene>
    <name evidence="2" type="ORF">GCM10007231_33250</name>
</gene>
<feature type="region of interest" description="Disordered" evidence="1">
    <location>
        <begin position="1"/>
        <end position="32"/>
    </location>
</feature>
<name>A0ABQ1QKF8_9ACTN</name>
<reference evidence="3" key="1">
    <citation type="journal article" date="2019" name="Int. J. Syst. Evol. Microbiol.">
        <title>The Global Catalogue of Microorganisms (GCM) 10K type strain sequencing project: providing services to taxonomists for standard genome sequencing and annotation.</title>
        <authorList>
            <consortium name="The Broad Institute Genomics Platform"/>
            <consortium name="The Broad Institute Genome Sequencing Center for Infectious Disease"/>
            <person name="Wu L."/>
            <person name="Ma J."/>
        </authorList>
    </citation>
    <scope>NUCLEOTIDE SEQUENCE [LARGE SCALE GENOMIC DNA]</scope>
    <source>
        <strain evidence="3">CCM 7403</strain>
    </source>
</reference>
<dbReference type="RefSeq" id="WP_170213472.1">
    <property type="nucleotide sequence ID" value="NZ_BMCK01000006.1"/>
</dbReference>
<sequence>MRSKSRRPDPGQAPLWEGPADEPARPARARRAGSVELRETVVEGDEFLSRGWASGTVLHYEPSRRADRGALAVVRLGERLVAGEFGLERGRPVLRTDLGALWLGPHTHVVGVVRIAEPPLPGIPGS</sequence>
<keyword evidence="3" id="KW-1185">Reference proteome</keyword>
<dbReference type="Proteomes" id="UP000630594">
    <property type="component" value="Unassembled WGS sequence"/>
</dbReference>
<dbReference type="EMBL" id="BMCK01000006">
    <property type="protein sequence ID" value="GGD31067.1"/>
    <property type="molecule type" value="Genomic_DNA"/>
</dbReference>
<accession>A0ABQ1QKF8</accession>
<proteinExistence type="predicted"/>
<protein>
    <submittedName>
        <fullName evidence="2">Uncharacterized protein</fullName>
    </submittedName>
</protein>
<organism evidence="2 3">
    <name type="scientific">Nocardioides daphniae</name>
    <dbReference type="NCBI Taxonomy" id="402297"/>
    <lineage>
        <taxon>Bacteria</taxon>
        <taxon>Bacillati</taxon>
        <taxon>Actinomycetota</taxon>
        <taxon>Actinomycetes</taxon>
        <taxon>Propionibacteriales</taxon>
        <taxon>Nocardioidaceae</taxon>
        <taxon>Nocardioides</taxon>
    </lineage>
</organism>
<comment type="caution">
    <text evidence="2">The sequence shown here is derived from an EMBL/GenBank/DDBJ whole genome shotgun (WGS) entry which is preliminary data.</text>
</comment>
<evidence type="ECO:0000256" key="1">
    <source>
        <dbReference type="SAM" id="MobiDB-lite"/>
    </source>
</evidence>
<evidence type="ECO:0000313" key="3">
    <source>
        <dbReference type="Proteomes" id="UP000630594"/>
    </source>
</evidence>
<evidence type="ECO:0000313" key="2">
    <source>
        <dbReference type="EMBL" id="GGD31067.1"/>
    </source>
</evidence>